<evidence type="ECO:0000259" key="8">
    <source>
        <dbReference type="Pfam" id="PF02687"/>
    </source>
</evidence>
<dbReference type="AlphaFoldDB" id="A0A0S3QV09"/>
<keyword evidence="5 7" id="KW-0472">Membrane</keyword>
<dbReference type="STRING" id="1298851.TST_1378"/>
<evidence type="ECO:0000256" key="6">
    <source>
        <dbReference type="ARBA" id="ARBA00038076"/>
    </source>
</evidence>
<feature type="transmembrane region" description="Helical" evidence="7">
    <location>
        <begin position="276"/>
        <end position="305"/>
    </location>
</feature>
<dbReference type="GO" id="GO:0022857">
    <property type="term" value="F:transmembrane transporter activity"/>
    <property type="evidence" value="ECO:0007669"/>
    <property type="project" value="TreeGrafter"/>
</dbReference>
<sequence>MKDINFRLRYGALFYKKKRLFLSILGIVIGVASLVVMVAVGEGAKKKVMKEFETFSPDTLAVIAGKTKLRGGRPIQVETATTLKVEDAKEIEHLLGVKRVAPIYEGSVIVECDKNTAQVTVVGSVPDIFTIRRYRLSVGRIFTEQEAWHNAKVVVIGYKVKEDLFGNKDPIGKRIRIRKIPFVVIGVMDKLGTDAGGRDLDRQVVVPLTSAMNRLFNVDYVTSILVQVEDESFLDDVARGIDKILRKRHLITKDKDPDYSIVKAEEIIKNKERSAMIFSAFIVSIATISLLVGSFGVMAVMILSVKERRREIGIRKALGATNTSILVQFLGEALIITMFGGILGIVIGAFVSALITLVAGYPLVLPAKSTVLAFLVTVVFGVLSGMYPAKKASEVDPVITLRD</sequence>
<comment type="subcellular location">
    <subcellularLocation>
        <location evidence="1">Cell membrane</location>
        <topology evidence="1">Multi-pass membrane protein</topology>
    </subcellularLocation>
</comment>
<keyword evidence="3 7" id="KW-0812">Transmembrane</keyword>
<gene>
    <name evidence="10" type="ORF">TST_1378</name>
</gene>
<dbReference type="PANTHER" id="PTHR30572">
    <property type="entry name" value="MEMBRANE COMPONENT OF TRANSPORTER-RELATED"/>
    <property type="match status" value="1"/>
</dbReference>
<protein>
    <submittedName>
        <fullName evidence="10">ABC transport system permease</fullName>
    </submittedName>
</protein>
<dbReference type="EMBL" id="AP013035">
    <property type="protein sequence ID" value="BAT72165.1"/>
    <property type="molecule type" value="Genomic_DNA"/>
</dbReference>
<feature type="transmembrane region" description="Helical" evidence="7">
    <location>
        <begin position="371"/>
        <end position="389"/>
    </location>
</feature>
<dbReference type="OrthoDB" id="9770099at2"/>
<feature type="transmembrane region" description="Helical" evidence="7">
    <location>
        <begin position="317"/>
        <end position="336"/>
    </location>
</feature>
<dbReference type="InterPro" id="IPR050250">
    <property type="entry name" value="Macrolide_Exporter_MacB"/>
</dbReference>
<evidence type="ECO:0000256" key="2">
    <source>
        <dbReference type="ARBA" id="ARBA00022475"/>
    </source>
</evidence>
<evidence type="ECO:0000256" key="4">
    <source>
        <dbReference type="ARBA" id="ARBA00022989"/>
    </source>
</evidence>
<dbReference type="Pfam" id="PF12704">
    <property type="entry name" value="MacB_PCD"/>
    <property type="match status" value="1"/>
</dbReference>
<name>A0A0S3QV09_THET7</name>
<organism evidence="10 11">
    <name type="scientific">Thermosulfidibacter takaii (strain DSM 17441 / JCM 13301 / NBRC 103674 / ABI70S6)</name>
    <dbReference type="NCBI Taxonomy" id="1298851"/>
    <lineage>
        <taxon>Bacteria</taxon>
        <taxon>Pseudomonadati</taxon>
        <taxon>Thermosulfidibacterota</taxon>
        <taxon>Thermosulfidibacteria</taxon>
        <taxon>Thermosulfidibacterales</taxon>
        <taxon>Thermosulfidibacteraceae</taxon>
    </lineage>
</organism>
<feature type="transmembrane region" description="Helical" evidence="7">
    <location>
        <begin position="342"/>
        <end position="364"/>
    </location>
</feature>
<feature type="domain" description="ABC3 transporter permease C-terminal" evidence="8">
    <location>
        <begin position="284"/>
        <end position="395"/>
    </location>
</feature>
<dbReference type="InterPro" id="IPR025857">
    <property type="entry name" value="MacB_PCD"/>
</dbReference>
<dbReference type="PANTHER" id="PTHR30572:SF4">
    <property type="entry name" value="ABC TRANSPORTER PERMEASE YTRF"/>
    <property type="match status" value="1"/>
</dbReference>
<evidence type="ECO:0000256" key="5">
    <source>
        <dbReference type="ARBA" id="ARBA00023136"/>
    </source>
</evidence>
<dbReference type="KEGG" id="ttk:TST_1378"/>
<dbReference type="RefSeq" id="WP_068550153.1">
    <property type="nucleotide sequence ID" value="NZ_AP013035.1"/>
</dbReference>
<keyword evidence="4 7" id="KW-1133">Transmembrane helix</keyword>
<reference evidence="11" key="1">
    <citation type="journal article" date="2018" name="Science">
        <title>A primordial and reversible TCA cycle in a facultatively chemolithoautotrophic thermophile.</title>
        <authorList>
            <person name="Nunoura T."/>
            <person name="Chikaraishi Y."/>
            <person name="Izaki R."/>
            <person name="Suwa T."/>
            <person name="Sato T."/>
            <person name="Harada T."/>
            <person name="Mori K."/>
            <person name="Kato Y."/>
            <person name="Miyazaki M."/>
            <person name="Shimamura S."/>
            <person name="Yanagawa K."/>
            <person name="Shuto A."/>
            <person name="Ohkouchi N."/>
            <person name="Fujita N."/>
            <person name="Takaki Y."/>
            <person name="Atomi H."/>
            <person name="Takai K."/>
        </authorList>
    </citation>
    <scope>NUCLEOTIDE SEQUENCE [LARGE SCALE GENOMIC DNA]</scope>
    <source>
        <strain evidence="11">DSM 17441 / JCM 13301 / NBRC 103674 / ABI70S6</strain>
    </source>
</reference>
<accession>A0A0S3QV09</accession>
<dbReference type="InterPro" id="IPR003838">
    <property type="entry name" value="ABC3_permease_C"/>
</dbReference>
<evidence type="ECO:0000313" key="10">
    <source>
        <dbReference type="EMBL" id="BAT72165.1"/>
    </source>
</evidence>
<evidence type="ECO:0000313" key="11">
    <source>
        <dbReference type="Proteomes" id="UP000063234"/>
    </source>
</evidence>
<keyword evidence="2" id="KW-1003">Cell membrane</keyword>
<keyword evidence="11" id="KW-1185">Reference proteome</keyword>
<evidence type="ECO:0000259" key="9">
    <source>
        <dbReference type="Pfam" id="PF12704"/>
    </source>
</evidence>
<dbReference type="Pfam" id="PF02687">
    <property type="entry name" value="FtsX"/>
    <property type="match status" value="1"/>
</dbReference>
<dbReference type="GO" id="GO:0005886">
    <property type="term" value="C:plasma membrane"/>
    <property type="evidence" value="ECO:0007669"/>
    <property type="project" value="UniProtKB-SubCell"/>
</dbReference>
<evidence type="ECO:0000256" key="7">
    <source>
        <dbReference type="SAM" id="Phobius"/>
    </source>
</evidence>
<evidence type="ECO:0000256" key="1">
    <source>
        <dbReference type="ARBA" id="ARBA00004651"/>
    </source>
</evidence>
<evidence type="ECO:0000256" key="3">
    <source>
        <dbReference type="ARBA" id="ARBA00022692"/>
    </source>
</evidence>
<proteinExistence type="inferred from homology"/>
<feature type="transmembrane region" description="Helical" evidence="7">
    <location>
        <begin position="20"/>
        <end position="40"/>
    </location>
</feature>
<comment type="similarity">
    <text evidence="6">Belongs to the ABC-4 integral membrane protein family.</text>
</comment>
<feature type="domain" description="MacB-like periplasmic core" evidence="9">
    <location>
        <begin position="21"/>
        <end position="243"/>
    </location>
</feature>
<dbReference type="Proteomes" id="UP000063234">
    <property type="component" value="Chromosome"/>
</dbReference>